<dbReference type="Proteomes" id="UP000006286">
    <property type="component" value="Chromosome"/>
</dbReference>
<organism evidence="10 11">
    <name type="scientific">Alcanivorax dieselolei (strain DSM 16502 / CGMCC 1.3690 / MCCC 1A00001 / B-5)</name>
    <name type="common">Alloalcanivorax dieselolei</name>
    <dbReference type="NCBI Taxonomy" id="930169"/>
    <lineage>
        <taxon>Bacteria</taxon>
        <taxon>Pseudomonadati</taxon>
        <taxon>Pseudomonadota</taxon>
        <taxon>Gammaproteobacteria</taxon>
        <taxon>Oceanospirillales</taxon>
        <taxon>Alcanivoracaceae</taxon>
        <taxon>Alloalcanivorax</taxon>
    </lineage>
</organism>
<reference evidence="10 11" key="1">
    <citation type="journal article" date="2012" name="J. Bacteriol.">
        <title>Complete genome sequence of Alcanivorax dieselolei type strain B5.</title>
        <authorList>
            <person name="Lai Q."/>
            <person name="Li W."/>
            <person name="Shao Z."/>
        </authorList>
    </citation>
    <scope>NUCLEOTIDE SEQUENCE [LARGE SCALE GENOMIC DNA]</scope>
    <source>
        <strain evidence="11">DSM 16502 / CGMCC 1.3690 / B-5</strain>
    </source>
</reference>
<dbReference type="GO" id="GO:0003864">
    <property type="term" value="F:3-methyl-2-oxobutanoate hydroxymethyltransferase activity"/>
    <property type="evidence" value="ECO:0007669"/>
    <property type="project" value="UniProtKB-UniRule"/>
</dbReference>
<dbReference type="UniPathway" id="UPA00028">
    <property type="reaction ID" value="UER00003"/>
</dbReference>
<dbReference type="EMBL" id="CP003466">
    <property type="protein sequence ID" value="AFT70947.1"/>
    <property type="molecule type" value="Genomic_DNA"/>
</dbReference>
<keyword evidence="3 6" id="KW-0566">Pantothenate biosynthesis</keyword>
<dbReference type="PATRIC" id="fig|930169.3.peg.2645"/>
<dbReference type="Pfam" id="PF02548">
    <property type="entry name" value="Pantoate_transf"/>
    <property type="match status" value="1"/>
</dbReference>
<dbReference type="GO" id="GO:0000287">
    <property type="term" value="F:magnesium ion binding"/>
    <property type="evidence" value="ECO:0007669"/>
    <property type="project" value="TreeGrafter"/>
</dbReference>
<evidence type="ECO:0000256" key="7">
    <source>
        <dbReference type="PIRSR" id="PIRSR000388-1"/>
    </source>
</evidence>
<dbReference type="PANTHER" id="PTHR20881">
    <property type="entry name" value="3-METHYL-2-OXOBUTANOATE HYDROXYMETHYLTRANSFERASE"/>
    <property type="match status" value="1"/>
</dbReference>
<evidence type="ECO:0000256" key="3">
    <source>
        <dbReference type="ARBA" id="ARBA00022655"/>
    </source>
</evidence>
<feature type="binding site" evidence="6 8">
    <location>
        <position position="111"/>
    </location>
    <ligand>
        <name>3-methyl-2-oxobutanoate</name>
        <dbReference type="ChEBI" id="CHEBI:11851"/>
    </ligand>
</feature>
<evidence type="ECO:0000313" key="11">
    <source>
        <dbReference type="Proteomes" id="UP000006286"/>
    </source>
</evidence>
<evidence type="ECO:0000256" key="9">
    <source>
        <dbReference type="PIRSR" id="PIRSR000388-3"/>
    </source>
</evidence>
<comment type="cofactor">
    <cofactor evidence="6 9">
        <name>Mg(2+)</name>
        <dbReference type="ChEBI" id="CHEBI:18420"/>
    </cofactor>
    <text evidence="6 9">Binds 1 Mg(2+) ion per subunit.</text>
</comment>
<dbReference type="HAMAP" id="MF_00156">
    <property type="entry name" value="PanB"/>
    <property type="match status" value="1"/>
</dbReference>
<evidence type="ECO:0000256" key="5">
    <source>
        <dbReference type="ARBA" id="ARBA00022723"/>
    </source>
</evidence>
<keyword evidence="11" id="KW-1185">Reference proteome</keyword>
<dbReference type="AlphaFoldDB" id="K0CGS1"/>
<dbReference type="STRING" id="930169.B5T_02677"/>
<keyword evidence="6" id="KW-0963">Cytoplasm</keyword>
<dbReference type="PANTHER" id="PTHR20881:SF0">
    <property type="entry name" value="3-METHYL-2-OXOBUTANOATE HYDROXYMETHYLTRANSFERASE"/>
    <property type="match status" value="1"/>
</dbReference>
<evidence type="ECO:0000256" key="1">
    <source>
        <dbReference type="ARBA" id="ARBA00008676"/>
    </source>
</evidence>
<dbReference type="GO" id="GO:0005737">
    <property type="term" value="C:cytoplasm"/>
    <property type="evidence" value="ECO:0007669"/>
    <property type="project" value="UniProtKB-SubCell"/>
</dbReference>
<dbReference type="InterPro" id="IPR040442">
    <property type="entry name" value="Pyrv_kinase-like_dom_sf"/>
</dbReference>
<dbReference type="InterPro" id="IPR015813">
    <property type="entry name" value="Pyrv/PenolPyrv_kinase-like_dom"/>
</dbReference>
<feature type="binding site" evidence="6 9">
    <location>
        <position position="83"/>
    </location>
    <ligand>
        <name>Mg(2+)</name>
        <dbReference type="ChEBI" id="CHEBI:18420"/>
    </ligand>
</feature>
<dbReference type="CDD" id="cd06557">
    <property type="entry name" value="KPHMT-like"/>
    <property type="match status" value="1"/>
</dbReference>
<feature type="active site" description="Proton acceptor" evidence="6 7">
    <location>
        <position position="175"/>
    </location>
</feature>
<keyword evidence="6 9" id="KW-0460">Magnesium</keyword>
<dbReference type="GO" id="GO:0008168">
    <property type="term" value="F:methyltransferase activity"/>
    <property type="evidence" value="ECO:0007669"/>
    <property type="project" value="UniProtKB-KW"/>
</dbReference>
<keyword evidence="4 6" id="KW-0808">Transferase</keyword>
<dbReference type="GO" id="GO:0015940">
    <property type="term" value="P:pantothenate biosynthetic process"/>
    <property type="evidence" value="ECO:0007669"/>
    <property type="project" value="UniProtKB-UniRule"/>
</dbReference>
<dbReference type="InterPro" id="IPR003700">
    <property type="entry name" value="Pantoate_hydroxy_MeTrfase"/>
</dbReference>
<comment type="subunit">
    <text evidence="2 6">Homodecamer; pentamer of dimers.</text>
</comment>
<dbReference type="PIRSF" id="PIRSF000388">
    <property type="entry name" value="Pantoate_hydroxy_MeTrfase"/>
    <property type="match status" value="1"/>
</dbReference>
<comment type="subcellular location">
    <subcellularLocation>
        <location evidence="6">Cytoplasm</location>
    </subcellularLocation>
</comment>
<evidence type="ECO:0000256" key="4">
    <source>
        <dbReference type="ARBA" id="ARBA00022679"/>
    </source>
</evidence>
<keyword evidence="5 6" id="KW-0479">Metal-binding</keyword>
<evidence type="ECO:0000313" key="10">
    <source>
        <dbReference type="EMBL" id="AFT70947.1"/>
    </source>
</evidence>
<comment type="similarity">
    <text evidence="1 6">Belongs to the PanB family.</text>
</comment>
<feature type="binding site" evidence="6 9">
    <location>
        <position position="113"/>
    </location>
    <ligand>
        <name>Mg(2+)</name>
        <dbReference type="ChEBI" id="CHEBI:18420"/>
    </ligand>
</feature>
<dbReference type="HOGENOM" id="CLU_036645_1_0_6"/>
<comment type="pathway">
    <text evidence="6">Cofactor biosynthesis; (R)-pantothenate biosynthesis; (R)-pantoate from 3-methyl-2-oxobutanoate: step 1/2.</text>
</comment>
<evidence type="ECO:0000256" key="8">
    <source>
        <dbReference type="PIRSR" id="PIRSR000388-2"/>
    </source>
</evidence>
<feature type="binding site" evidence="6 8">
    <location>
        <position position="83"/>
    </location>
    <ligand>
        <name>3-methyl-2-oxobutanoate</name>
        <dbReference type="ChEBI" id="CHEBI:11851"/>
    </ligand>
</feature>
<evidence type="ECO:0000256" key="6">
    <source>
        <dbReference type="HAMAP-Rule" id="MF_00156"/>
    </source>
</evidence>
<keyword evidence="10" id="KW-0489">Methyltransferase</keyword>
<evidence type="ECO:0000256" key="2">
    <source>
        <dbReference type="ARBA" id="ARBA00011424"/>
    </source>
</evidence>
<feature type="binding site" evidence="6 8">
    <location>
        <begin position="44"/>
        <end position="45"/>
    </location>
    <ligand>
        <name>3-methyl-2-oxobutanoate</name>
        <dbReference type="ChEBI" id="CHEBI:11851"/>
    </ligand>
</feature>
<dbReference type="EC" id="2.1.2.11" evidence="6"/>
<dbReference type="Gene3D" id="3.20.20.60">
    <property type="entry name" value="Phosphoenolpyruvate-binding domains"/>
    <property type="match status" value="1"/>
</dbReference>
<dbReference type="NCBIfam" id="NF001452">
    <property type="entry name" value="PRK00311.1"/>
    <property type="match status" value="1"/>
</dbReference>
<accession>K0CGS1</accession>
<dbReference type="KEGG" id="adi:B5T_02677"/>
<sequence length="262" mass="28088">MMKKHAQALMEMKGRTPIAMLTAYTCPVARAVERASIPVILVGDTVGMVEMGFESTRDVTIDHMTYHVGAVRRGAPETHIIGDLPYLTDKDPDTALWNARRLIAAGADSVKLEGAKTEVIRHLVDNGIAVVGHTGLTPQTAKSFTKVGRTEQEARQVLEDAIAIQEAGAFMIVLEHIPYDLGATLTDTLGIPTIGIGAGPDCDGQVLVINDALGLGDYWPPFSKQYAHVSRTILQVAEDFAGEVASREFPNNIIAFPGSGKA</sequence>
<dbReference type="eggNOG" id="COG0413">
    <property type="taxonomic scope" value="Bacteria"/>
</dbReference>
<feature type="binding site" evidence="6 9">
    <location>
        <position position="44"/>
    </location>
    <ligand>
        <name>Mg(2+)</name>
        <dbReference type="ChEBI" id="CHEBI:18420"/>
    </ligand>
</feature>
<name>K0CGS1_ALCDB</name>
<comment type="catalytic activity">
    <reaction evidence="6">
        <text>(6R)-5,10-methylene-5,6,7,8-tetrahydrofolate + 3-methyl-2-oxobutanoate + H2O = 2-dehydropantoate + (6S)-5,6,7,8-tetrahydrofolate</text>
        <dbReference type="Rhea" id="RHEA:11824"/>
        <dbReference type="ChEBI" id="CHEBI:11561"/>
        <dbReference type="ChEBI" id="CHEBI:11851"/>
        <dbReference type="ChEBI" id="CHEBI:15377"/>
        <dbReference type="ChEBI" id="CHEBI:15636"/>
        <dbReference type="ChEBI" id="CHEBI:57453"/>
        <dbReference type="EC" id="2.1.2.11"/>
    </reaction>
</comment>
<dbReference type="SUPFAM" id="SSF51621">
    <property type="entry name" value="Phosphoenolpyruvate/pyruvate domain"/>
    <property type="match status" value="1"/>
</dbReference>
<proteinExistence type="inferred from homology"/>
<dbReference type="GO" id="GO:0032259">
    <property type="term" value="P:methylation"/>
    <property type="evidence" value="ECO:0007669"/>
    <property type="project" value="UniProtKB-KW"/>
</dbReference>
<gene>
    <name evidence="6" type="primary">panB</name>
    <name evidence="10" type="ordered locus">B5T_02677</name>
</gene>
<dbReference type="NCBIfam" id="TIGR00222">
    <property type="entry name" value="panB"/>
    <property type="match status" value="1"/>
</dbReference>
<protein>
    <recommendedName>
        <fullName evidence="6">3-methyl-2-oxobutanoate hydroxymethyltransferase</fullName>
        <ecNumber evidence="6">2.1.2.11</ecNumber>
    </recommendedName>
    <alternativeName>
        <fullName evidence="6">Ketopantoate hydroxymethyltransferase</fullName>
        <shortName evidence="6">KPHMT</shortName>
    </alternativeName>
</protein>
<comment type="function">
    <text evidence="6">Catalyzes the reversible reaction in which hydroxymethyl group from 5,10-methylenetetrahydrofolate is transferred onto alpha-ketoisovalerate to form ketopantoate.</text>
</comment>